<proteinExistence type="predicted"/>
<keyword evidence="1" id="KW-0812">Transmembrane</keyword>
<sequence length="261" mass="29472">METLAFKGLMRKEWLLSKNTFILLICFKLFIWAVVLGGSVLTKNQELLYIATSMIIGIHVIYITMIVGSGLSLEEKSQMWLHNPRSTSVILGSKIFTGVLLQITSLCTAFLLLGITVIFFDPGETTVNLITAESIFQMSVLITVSGLELAMFYTFYWAIYHSMGKFNYLAKFKVVLFTLFIIVSFLLILFIEEQLLGGLQSVLPVPIEMTKFMNVYIGEDGLWISSGREKISWVGLLFSILKITGIFFLTSWLLNKAVEVK</sequence>
<feature type="transmembrane region" description="Helical" evidence="1">
    <location>
        <begin position="47"/>
        <end position="74"/>
    </location>
</feature>
<feature type="transmembrane region" description="Helical" evidence="1">
    <location>
        <begin position="95"/>
        <end position="120"/>
    </location>
</feature>
<evidence type="ECO:0000313" key="2">
    <source>
        <dbReference type="EMBL" id="TYS73522.1"/>
    </source>
</evidence>
<evidence type="ECO:0008006" key="4">
    <source>
        <dbReference type="Google" id="ProtNLM"/>
    </source>
</evidence>
<comment type="caution">
    <text evidence="2">The sequence shown here is derived from an EMBL/GenBank/DDBJ whole genome shotgun (WGS) entry which is preliminary data.</text>
</comment>
<dbReference type="RefSeq" id="WP_148978531.1">
    <property type="nucleotide sequence ID" value="NZ_JBNIKO010000005.1"/>
</dbReference>
<evidence type="ECO:0000313" key="3">
    <source>
        <dbReference type="Proteomes" id="UP000324517"/>
    </source>
</evidence>
<reference evidence="2 3" key="1">
    <citation type="submission" date="2019-08" db="EMBL/GenBank/DDBJ databases">
        <title>Bacillus genomes from the desert of Cuatro Cienegas, Coahuila.</title>
        <authorList>
            <person name="Olmedo-Alvarez G."/>
        </authorList>
    </citation>
    <scope>NUCLEOTIDE SEQUENCE [LARGE SCALE GENOMIC DNA]</scope>
    <source>
        <strain evidence="2 3">CH98b_3T</strain>
    </source>
</reference>
<organism evidence="2 3">
    <name type="scientific">Sutcliffiella horikoshii</name>
    <dbReference type="NCBI Taxonomy" id="79883"/>
    <lineage>
        <taxon>Bacteria</taxon>
        <taxon>Bacillati</taxon>
        <taxon>Bacillota</taxon>
        <taxon>Bacilli</taxon>
        <taxon>Bacillales</taxon>
        <taxon>Bacillaceae</taxon>
        <taxon>Sutcliffiella</taxon>
    </lineage>
</organism>
<protein>
    <recommendedName>
        <fullName evidence="4">ABC-2 family transporter protein</fullName>
    </recommendedName>
</protein>
<keyword evidence="1" id="KW-0472">Membrane</keyword>
<dbReference type="OrthoDB" id="2962380at2"/>
<name>A0A5D4TG58_9BACI</name>
<dbReference type="AlphaFoldDB" id="A0A5D4TG58"/>
<feature type="transmembrane region" description="Helical" evidence="1">
    <location>
        <begin position="21"/>
        <end position="41"/>
    </location>
</feature>
<accession>A0A5D4TG58</accession>
<evidence type="ECO:0000256" key="1">
    <source>
        <dbReference type="SAM" id="Phobius"/>
    </source>
</evidence>
<gene>
    <name evidence="2" type="ORF">FZC75_04105</name>
</gene>
<feature type="transmembrane region" description="Helical" evidence="1">
    <location>
        <begin position="140"/>
        <end position="160"/>
    </location>
</feature>
<dbReference type="Proteomes" id="UP000324517">
    <property type="component" value="Unassembled WGS sequence"/>
</dbReference>
<feature type="transmembrane region" description="Helical" evidence="1">
    <location>
        <begin position="231"/>
        <end position="254"/>
    </location>
</feature>
<dbReference type="EMBL" id="VTET01000002">
    <property type="protein sequence ID" value="TYS73522.1"/>
    <property type="molecule type" value="Genomic_DNA"/>
</dbReference>
<feature type="transmembrane region" description="Helical" evidence="1">
    <location>
        <begin position="172"/>
        <end position="191"/>
    </location>
</feature>
<keyword evidence="1" id="KW-1133">Transmembrane helix</keyword>